<keyword evidence="3" id="KW-1185">Reference proteome</keyword>
<dbReference type="STRING" id="401473.BDP_1894"/>
<evidence type="ECO:0000313" key="3">
    <source>
        <dbReference type="Proteomes" id="UP000008693"/>
    </source>
</evidence>
<protein>
    <submittedName>
        <fullName evidence="2">Uncharacterized protein</fullName>
    </submittedName>
</protein>
<evidence type="ECO:0000256" key="1">
    <source>
        <dbReference type="SAM" id="Phobius"/>
    </source>
</evidence>
<keyword evidence="1" id="KW-0472">Membrane</keyword>
<gene>
    <name evidence="2" type="ordered locus">BDP_1894</name>
</gene>
<organism evidence="2 3">
    <name type="scientific">Bifidobacterium dentium (strain ATCC 27534 / DSM 20436 / JCM 1195 / Bd1)</name>
    <dbReference type="NCBI Taxonomy" id="401473"/>
    <lineage>
        <taxon>Bacteria</taxon>
        <taxon>Bacillati</taxon>
        <taxon>Actinomycetota</taxon>
        <taxon>Actinomycetes</taxon>
        <taxon>Bifidobacteriales</taxon>
        <taxon>Bifidobacteriaceae</taxon>
        <taxon>Bifidobacterium</taxon>
    </lineage>
</organism>
<dbReference type="HOGENOM" id="CLU_3213025_0_0_11"/>
<feature type="transmembrane region" description="Helical" evidence="1">
    <location>
        <begin position="12"/>
        <end position="30"/>
    </location>
</feature>
<evidence type="ECO:0000313" key="2">
    <source>
        <dbReference type="EMBL" id="ADB10475.1"/>
    </source>
</evidence>
<dbReference type="KEGG" id="bde:BDP_1894"/>
<dbReference type="Proteomes" id="UP000008693">
    <property type="component" value="Chromosome"/>
</dbReference>
<dbReference type="AlphaFoldDB" id="D2Q6B0"/>
<accession>D2Q6B0</accession>
<reference evidence="2 3" key="1">
    <citation type="journal article" date="2009" name="PLoS Genet.">
        <title>The Bifidobacterium dentium Bd1 genome sequence reflects its genetic adaptation to the human oral cavity.</title>
        <authorList>
            <person name="Ventura M."/>
            <person name="Turroni F."/>
            <person name="Zomer A."/>
            <person name="Foroni E."/>
            <person name="Giubellini V."/>
            <person name="Bottacini F."/>
            <person name="Canchaya C."/>
            <person name="Claesson M.J."/>
            <person name="He F."/>
            <person name="Mantzourani M."/>
            <person name="Mulas L."/>
            <person name="Ferrarini A."/>
            <person name="Gao B."/>
            <person name="Delledonne M."/>
            <person name="Henrissat B."/>
            <person name="Coutinho P."/>
            <person name="Oggioni M."/>
            <person name="Gupta R.S."/>
            <person name="Zhang Z."/>
            <person name="Beighton D."/>
            <person name="Fitzgerald G.F."/>
            <person name="O'Toole P.W."/>
            <person name="van Sinderen D."/>
        </authorList>
    </citation>
    <scope>NUCLEOTIDE SEQUENCE [LARGE SCALE GENOMIC DNA]</scope>
    <source>
        <strain evidence="3">ATCC 27534 / DSM 20436 / JCM 1195 / Bd1</strain>
    </source>
</reference>
<proteinExistence type="predicted"/>
<name>D2Q6B0_BIFDB</name>
<dbReference type="EMBL" id="CP001750">
    <property type="protein sequence ID" value="ADB10475.1"/>
    <property type="molecule type" value="Genomic_DNA"/>
</dbReference>
<sequence length="44" mass="4909">MDEGWHDGLSMMMDAPRLPVMVTFGGIMAFQRAGRRRRKAGDGV</sequence>
<keyword evidence="1" id="KW-1133">Transmembrane helix</keyword>
<keyword evidence="1" id="KW-0812">Transmembrane</keyword>